<accession>A0C2L8</accession>
<dbReference type="HOGENOM" id="CLU_1655559_0_0_1"/>
<evidence type="ECO:0008006" key="3">
    <source>
        <dbReference type="Google" id="ProtNLM"/>
    </source>
</evidence>
<reference evidence="1 2" key="1">
    <citation type="journal article" date="2006" name="Nature">
        <title>Global trends of whole-genome duplications revealed by the ciliate Paramecium tetraurelia.</title>
        <authorList>
            <consortium name="Genoscope"/>
            <person name="Aury J.-M."/>
            <person name="Jaillon O."/>
            <person name="Duret L."/>
            <person name="Noel B."/>
            <person name="Jubin C."/>
            <person name="Porcel B.M."/>
            <person name="Segurens B."/>
            <person name="Daubin V."/>
            <person name="Anthouard V."/>
            <person name="Aiach N."/>
            <person name="Arnaiz O."/>
            <person name="Billaut A."/>
            <person name="Beisson J."/>
            <person name="Blanc I."/>
            <person name="Bouhouche K."/>
            <person name="Camara F."/>
            <person name="Duharcourt S."/>
            <person name="Guigo R."/>
            <person name="Gogendeau D."/>
            <person name="Katinka M."/>
            <person name="Keller A.-M."/>
            <person name="Kissmehl R."/>
            <person name="Klotz C."/>
            <person name="Koll F."/>
            <person name="Le Moue A."/>
            <person name="Lepere C."/>
            <person name="Malinsky S."/>
            <person name="Nowacki M."/>
            <person name="Nowak J.K."/>
            <person name="Plattner H."/>
            <person name="Poulain J."/>
            <person name="Ruiz F."/>
            <person name="Serrano V."/>
            <person name="Zagulski M."/>
            <person name="Dessen P."/>
            <person name="Betermier M."/>
            <person name="Weissenbach J."/>
            <person name="Scarpelli C."/>
            <person name="Schachter V."/>
            <person name="Sperling L."/>
            <person name="Meyer E."/>
            <person name="Cohen J."/>
            <person name="Wincker P."/>
        </authorList>
    </citation>
    <scope>NUCLEOTIDE SEQUENCE [LARGE SCALE GENOMIC DNA]</scope>
    <source>
        <strain evidence="1 2">Stock d4-2</strain>
    </source>
</reference>
<dbReference type="InterPro" id="IPR019382">
    <property type="entry name" value="eIF3l"/>
</dbReference>
<keyword evidence="2" id="KW-1185">Reference proteome</keyword>
<dbReference type="RefSeq" id="XP_001432432.1">
    <property type="nucleotide sequence ID" value="XM_001432395.2"/>
</dbReference>
<dbReference type="AlphaFoldDB" id="A0C2L8"/>
<protein>
    <recommendedName>
        <fullName evidence="3">COMM domain-containing protein</fullName>
    </recommendedName>
</protein>
<dbReference type="GeneID" id="5018213"/>
<evidence type="ECO:0000313" key="1">
    <source>
        <dbReference type="EMBL" id="CAK65035.1"/>
    </source>
</evidence>
<proteinExistence type="predicted"/>
<name>A0C2L8_PARTE</name>
<dbReference type="KEGG" id="ptm:GSPATT00034513001"/>
<dbReference type="GO" id="GO:0005852">
    <property type="term" value="C:eukaryotic translation initiation factor 3 complex"/>
    <property type="evidence" value="ECO:0007669"/>
    <property type="project" value="InterPro"/>
</dbReference>
<dbReference type="GO" id="GO:0003743">
    <property type="term" value="F:translation initiation factor activity"/>
    <property type="evidence" value="ECO:0007669"/>
    <property type="project" value="InterPro"/>
</dbReference>
<dbReference type="EMBL" id="CT868036">
    <property type="protein sequence ID" value="CAK65035.1"/>
    <property type="molecule type" value="Genomic_DNA"/>
</dbReference>
<organism evidence="1 2">
    <name type="scientific">Paramecium tetraurelia</name>
    <dbReference type="NCBI Taxonomy" id="5888"/>
    <lineage>
        <taxon>Eukaryota</taxon>
        <taxon>Sar</taxon>
        <taxon>Alveolata</taxon>
        <taxon>Ciliophora</taxon>
        <taxon>Intramacronucleata</taxon>
        <taxon>Oligohymenophorea</taxon>
        <taxon>Peniculida</taxon>
        <taxon>Parameciidae</taxon>
        <taxon>Paramecium</taxon>
    </lineage>
</organism>
<dbReference type="InParanoid" id="A0C2L8"/>
<sequence>MLKYDQQTIGEVLLQSCPKITNTIKNLKEFQTEQELNPNEIVIDMKDKLLKEVLEAKKINDVEQVLRLYNQITYQHFNKLLPEKYVSLYIERNNAALNENAFESSVLSKFWQKSRLLEIEIKSDIIHVKEVQVNQRDFINQLAQMNTNLEKSILELSRNL</sequence>
<dbReference type="OrthoDB" id="292728at2759"/>
<dbReference type="Proteomes" id="UP000000600">
    <property type="component" value="Unassembled WGS sequence"/>
</dbReference>
<gene>
    <name evidence="1" type="ORF">GSPATT00034513001</name>
</gene>
<dbReference type="Pfam" id="PF10255">
    <property type="entry name" value="Paf67"/>
    <property type="match status" value="1"/>
</dbReference>
<evidence type="ECO:0000313" key="2">
    <source>
        <dbReference type="Proteomes" id="UP000000600"/>
    </source>
</evidence>